<organism evidence="1">
    <name type="scientific">Rhizophora mucronata</name>
    <name type="common">Asiatic mangrove</name>
    <dbReference type="NCBI Taxonomy" id="61149"/>
    <lineage>
        <taxon>Eukaryota</taxon>
        <taxon>Viridiplantae</taxon>
        <taxon>Streptophyta</taxon>
        <taxon>Embryophyta</taxon>
        <taxon>Tracheophyta</taxon>
        <taxon>Spermatophyta</taxon>
        <taxon>Magnoliopsida</taxon>
        <taxon>eudicotyledons</taxon>
        <taxon>Gunneridae</taxon>
        <taxon>Pentapetalae</taxon>
        <taxon>rosids</taxon>
        <taxon>fabids</taxon>
        <taxon>Malpighiales</taxon>
        <taxon>Rhizophoraceae</taxon>
        <taxon>Rhizophora</taxon>
    </lineage>
</organism>
<proteinExistence type="predicted"/>
<dbReference type="EMBL" id="GGEC01064434">
    <property type="protein sequence ID" value="MBX44918.1"/>
    <property type="molecule type" value="Transcribed_RNA"/>
</dbReference>
<evidence type="ECO:0000313" key="1">
    <source>
        <dbReference type="EMBL" id="MBX44918.1"/>
    </source>
</evidence>
<reference evidence="1" key="1">
    <citation type="submission" date="2018-02" db="EMBL/GenBank/DDBJ databases">
        <title>Rhizophora mucronata_Transcriptome.</title>
        <authorList>
            <person name="Meera S.P."/>
            <person name="Sreeshan A."/>
            <person name="Augustine A."/>
        </authorList>
    </citation>
    <scope>NUCLEOTIDE SEQUENCE</scope>
    <source>
        <tissue evidence="1">Leaf</tissue>
    </source>
</reference>
<name>A0A2P2NQY8_RHIMU</name>
<accession>A0A2P2NQY8</accession>
<dbReference type="AlphaFoldDB" id="A0A2P2NQY8"/>
<protein>
    <submittedName>
        <fullName evidence="1">Uncharacterized protein</fullName>
    </submittedName>
</protein>
<sequence length="30" mass="3599">MCLLITLIACEIFRHMQTITYLRLLIALEY</sequence>